<evidence type="ECO:0000313" key="1">
    <source>
        <dbReference type="EMBL" id="ESK56024.1"/>
    </source>
</evidence>
<gene>
    <name evidence="1" type="ORF">F990_01456</name>
</gene>
<sequence length="197" mass="22473">MNIKEKSLTKYRIDLRNDVVNILGPNLELNECEIISNCETEAIAIAGIKMNGGVFEQNRSLVNFNFEKAHFNNVLFKGNYIGCDFGDWDLEERSSISNCDFSLALLDGCRFLRCDPNYIQFPKWPCFTIISPCEARQYVLSRNWPEKIGVILSIYTDTDPECVAVTGDASRIAKKNRITLLELRELLLKIPNILIVD</sequence>
<organism evidence="1 2">
    <name type="scientific">Acinetobacter tjernbergiae DSM 14971 = CIP 107465</name>
    <dbReference type="NCBI Taxonomy" id="1120928"/>
    <lineage>
        <taxon>Bacteria</taxon>
        <taxon>Pseudomonadati</taxon>
        <taxon>Pseudomonadota</taxon>
        <taxon>Gammaproteobacteria</taxon>
        <taxon>Moraxellales</taxon>
        <taxon>Moraxellaceae</taxon>
        <taxon>Acinetobacter</taxon>
    </lineage>
</organism>
<evidence type="ECO:0000313" key="2">
    <source>
        <dbReference type="Proteomes" id="UP000017404"/>
    </source>
</evidence>
<dbReference type="EMBL" id="AYEV01000012">
    <property type="protein sequence ID" value="ESK56024.1"/>
    <property type="molecule type" value="Genomic_DNA"/>
</dbReference>
<dbReference type="SUPFAM" id="SSF141571">
    <property type="entry name" value="Pentapeptide repeat-like"/>
    <property type="match status" value="1"/>
</dbReference>
<proteinExistence type="predicted"/>
<keyword evidence="2" id="KW-1185">Reference proteome</keyword>
<dbReference type="Gene3D" id="2.160.20.80">
    <property type="entry name" value="E3 ubiquitin-protein ligase SopA"/>
    <property type="match status" value="1"/>
</dbReference>
<dbReference type="PATRIC" id="fig|1120928.5.peg.1486"/>
<evidence type="ECO:0008006" key="3">
    <source>
        <dbReference type="Google" id="ProtNLM"/>
    </source>
</evidence>
<accession>V2W7P0</accession>
<dbReference type="eggNOG" id="ENOG502ZAED">
    <property type="taxonomic scope" value="Bacteria"/>
</dbReference>
<comment type="caution">
    <text evidence="1">The sequence shown here is derived from an EMBL/GenBank/DDBJ whole genome shotgun (WGS) entry which is preliminary data.</text>
</comment>
<dbReference type="AlphaFoldDB" id="V2W7P0"/>
<name>V2W7P0_9GAMM</name>
<dbReference type="RefSeq" id="WP_018679248.1">
    <property type="nucleotide sequence ID" value="NZ_AYEV01000012.1"/>
</dbReference>
<protein>
    <recommendedName>
        <fullName evidence="3">Pentapeptide repeat protein</fullName>
    </recommendedName>
</protein>
<dbReference type="Proteomes" id="UP000017404">
    <property type="component" value="Unassembled WGS sequence"/>
</dbReference>
<reference evidence="1 2" key="1">
    <citation type="submission" date="2013-10" db="EMBL/GenBank/DDBJ databases">
        <title>The Genome Sequence of Acinetobacter tjernbergiae CIP107465.</title>
        <authorList>
            <consortium name="The Broad Institute Genomics Platform"/>
            <consortium name="The Broad Institute Genome Sequencing Center for Infectious Disease"/>
            <person name="Cerqueira G."/>
            <person name="Feldgarden M."/>
            <person name="Courvalin P."/>
            <person name="Grillot-Courvalin C."/>
            <person name="Clermont D."/>
            <person name="Rocha E."/>
            <person name="Yoon E.-J."/>
            <person name="Nemec A."/>
            <person name="Young S.K."/>
            <person name="Zeng Q."/>
            <person name="Gargeya S."/>
            <person name="Fitzgerald M."/>
            <person name="Abouelleil A."/>
            <person name="Alvarado L."/>
            <person name="Berlin A.M."/>
            <person name="Chapman S.B."/>
            <person name="Gainer-Dewar J."/>
            <person name="Goldberg J."/>
            <person name="Gnerre S."/>
            <person name="Griggs A."/>
            <person name="Gujja S."/>
            <person name="Hansen M."/>
            <person name="Howarth C."/>
            <person name="Imamovic A."/>
            <person name="Ireland A."/>
            <person name="Larimer J."/>
            <person name="McCowan C."/>
            <person name="Murphy C."/>
            <person name="Pearson M."/>
            <person name="Poon T.W."/>
            <person name="Priest M."/>
            <person name="Roberts A."/>
            <person name="Saif S."/>
            <person name="Shea T."/>
            <person name="Sykes S."/>
            <person name="Wortman J."/>
            <person name="Nusbaum C."/>
            <person name="Birren B."/>
        </authorList>
    </citation>
    <scope>NUCLEOTIDE SEQUENCE [LARGE SCALE GENOMIC DNA]</scope>
    <source>
        <strain evidence="1 2">CIP 107465</strain>
    </source>
</reference>
<dbReference type="OrthoDB" id="5512552at2"/>